<feature type="domain" description="Histidine kinase" evidence="5">
    <location>
        <begin position="216"/>
        <end position="431"/>
    </location>
</feature>
<keyword evidence="6" id="KW-0808">Transferase</keyword>
<keyword evidence="4" id="KW-1133">Transmembrane helix</keyword>
<dbReference type="Pfam" id="PF02518">
    <property type="entry name" value="HATPase_c"/>
    <property type="match status" value="1"/>
</dbReference>
<dbReference type="OrthoDB" id="9810447at2"/>
<dbReference type="SUPFAM" id="SSF47384">
    <property type="entry name" value="Homodimeric domain of signal transducing histidine kinase"/>
    <property type="match status" value="1"/>
</dbReference>
<feature type="transmembrane region" description="Helical" evidence="4">
    <location>
        <begin position="84"/>
        <end position="100"/>
    </location>
</feature>
<dbReference type="Pfam" id="PF00512">
    <property type="entry name" value="HisKA"/>
    <property type="match status" value="1"/>
</dbReference>
<dbReference type="Proteomes" id="UP000199072">
    <property type="component" value="Unassembled WGS sequence"/>
</dbReference>
<evidence type="ECO:0000259" key="5">
    <source>
        <dbReference type="PROSITE" id="PS50109"/>
    </source>
</evidence>
<protein>
    <recommendedName>
        <fullName evidence="2">histidine kinase</fullName>
        <ecNumber evidence="2">2.7.13.3</ecNumber>
    </recommendedName>
</protein>
<keyword evidence="6" id="KW-0418">Kinase</keyword>
<keyword evidence="4" id="KW-0812">Transmembrane</keyword>
<evidence type="ECO:0000256" key="4">
    <source>
        <dbReference type="SAM" id="Phobius"/>
    </source>
</evidence>
<gene>
    <name evidence="6" type="ORF">SAMN05216464_103205</name>
</gene>
<keyword evidence="3" id="KW-0597">Phosphoprotein</keyword>
<accession>A0A1G6Z456</accession>
<dbReference type="InterPro" id="IPR003594">
    <property type="entry name" value="HATPase_dom"/>
</dbReference>
<dbReference type="SMART" id="SM00388">
    <property type="entry name" value="HisKA"/>
    <property type="match status" value="1"/>
</dbReference>
<sequence>MSFIIHYFRRINQSISGPPDHFPLTVRIFHAVLAICIAALVYNIPLNLVVGLPVIALASGVTLTLVIVLYYLSRYRGMTAPSRFVFCLTGTCLFVVNFFLNSGIDGPTGYFFILMLVVMVAVVPVEQYWYWVGSNVLLLVTLHLVQHHHPDWVPYTYQATGDRYIDISSAYVTVVVVILACFYMIRRRYDAERLEAQQNAARLREMDAEKNKLFSIISHDLRSPLSLIQNYLEMLAEYELSDEERRDIKAALLRSTRGTLDMVNNVLHWSKSQMSGVILQKDFLAVDVLLEPQVQLFQAIAARKEIILESVFAKGTTIWGNADMLQLITRNLLNNAIKFTAAGGRVCISASCNEATCLLTVSDSGNGSPAQLTDAIFQLSAVSAKGTANESGVGLGLALCREYTTLLGGRIWFSCDAVSGATFFVELPANEGAAGIIMASS</sequence>
<feature type="transmembrane region" description="Helical" evidence="4">
    <location>
        <begin position="165"/>
        <end position="185"/>
    </location>
</feature>
<dbReference type="SUPFAM" id="SSF55874">
    <property type="entry name" value="ATPase domain of HSP90 chaperone/DNA topoisomerase II/histidine kinase"/>
    <property type="match status" value="1"/>
</dbReference>
<dbReference type="InterPro" id="IPR004358">
    <property type="entry name" value="Sig_transdc_His_kin-like_C"/>
</dbReference>
<dbReference type="EMBL" id="FNAI01000003">
    <property type="protein sequence ID" value="SDD97272.1"/>
    <property type="molecule type" value="Genomic_DNA"/>
</dbReference>
<dbReference type="GO" id="GO:0000155">
    <property type="term" value="F:phosphorelay sensor kinase activity"/>
    <property type="evidence" value="ECO:0007669"/>
    <property type="project" value="InterPro"/>
</dbReference>
<dbReference type="STRING" id="1391627.SAMN05216464_103205"/>
<evidence type="ECO:0000256" key="2">
    <source>
        <dbReference type="ARBA" id="ARBA00012438"/>
    </source>
</evidence>
<dbReference type="Gene3D" id="1.10.287.130">
    <property type="match status" value="1"/>
</dbReference>
<dbReference type="EC" id="2.7.13.3" evidence="2"/>
<evidence type="ECO:0000256" key="3">
    <source>
        <dbReference type="ARBA" id="ARBA00022553"/>
    </source>
</evidence>
<feature type="transmembrane region" description="Helical" evidence="4">
    <location>
        <begin position="106"/>
        <end position="123"/>
    </location>
</feature>
<dbReference type="SMART" id="SM00387">
    <property type="entry name" value="HATPase_c"/>
    <property type="match status" value="1"/>
</dbReference>
<dbReference type="CDD" id="cd00082">
    <property type="entry name" value="HisKA"/>
    <property type="match status" value="1"/>
</dbReference>
<comment type="catalytic activity">
    <reaction evidence="1">
        <text>ATP + protein L-histidine = ADP + protein N-phospho-L-histidine.</text>
        <dbReference type="EC" id="2.7.13.3"/>
    </reaction>
</comment>
<dbReference type="InterPro" id="IPR036890">
    <property type="entry name" value="HATPase_C_sf"/>
</dbReference>
<keyword evidence="7" id="KW-1185">Reference proteome</keyword>
<name>A0A1G6Z456_9SPHI</name>
<evidence type="ECO:0000313" key="6">
    <source>
        <dbReference type="EMBL" id="SDD97272.1"/>
    </source>
</evidence>
<dbReference type="PANTHER" id="PTHR43547:SF2">
    <property type="entry name" value="HYBRID SIGNAL TRANSDUCTION HISTIDINE KINASE C"/>
    <property type="match status" value="1"/>
</dbReference>
<dbReference type="InterPro" id="IPR003661">
    <property type="entry name" value="HisK_dim/P_dom"/>
</dbReference>
<dbReference type="PRINTS" id="PR00344">
    <property type="entry name" value="BCTRLSENSOR"/>
</dbReference>
<feature type="transmembrane region" description="Helical" evidence="4">
    <location>
        <begin position="48"/>
        <end position="72"/>
    </location>
</feature>
<dbReference type="InterPro" id="IPR036097">
    <property type="entry name" value="HisK_dim/P_sf"/>
</dbReference>
<keyword evidence="4" id="KW-0472">Membrane</keyword>
<feature type="transmembrane region" description="Helical" evidence="4">
    <location>
        <begin position="21"/>
        <end position="42"/>
    </location>
</feature>
<dbReference type="RefSeq" id="WP_091148028.1">
    <property type="nucleotide sequence ID" value="NZ_FNAI01000003.1"/>
</dbReference>
<dbReference type="InterPro" id="IPR005467">
    <property type="entry name" value="His_kinase_dom"/>
</dbReference>
<evidence type="ECO:0000313" key="7">
    <source>
        <dbReference type="Proteomes" id="UP000199072"/>
    </source>
</evidence>
<reference evidence="6 7" key="1">
    <citation type="submission" date="2016-10" db="EMBL/GenBank/DDBJ databases">
        <authorList>
            <person name="de Groot N.N."/>
        </authorList>
    </citation>
    <scope>NUCLEOTIDE SEQUENCE [LARGE SCALE GENOMIC DNA]</scope>
    <source>
        <strain evidence="6 7">47C3B</strain>
    </source>
</reference>
<dbReference type="AlphaFoldDB" id="A0A1G6Z456"/>
<dbReference type="PROSITE" id="PS50109">
    <property type="entry name" value="HIS_KIN"/>
    <property type="match status" value="1"/>
</dbReference>
<dbReference type="PANTHER" id="PTHR43547">
    <property type="entry name" value="TWO-COMPONENT HISTIDINE KINASE"/>
    <property type="match status" value="1"/>
</dbReference>
<evidence type="ECO:0000256" key="1">
    <source>
        <dbReference type="ARBA" id="ARBA00000085"/>
    </source>
</evidence>
<proteinExistence type="predicted"/>
<organism evidence="6 7">
    <name type="scientific">Mucilaginibacter pineti</name>
    <dbReference type="NCBI Taxonomy" id="1391627"/>
    <lineage>
        <taxon>Bacteria</taxon>
        <taxon>Pseudomonadati</taxon>
        <taxon>Bacteroidota</taxon>
        <taxon>Sphingobacteriia</taxon>
        <taxon>Sphingobacteriales</taxon>
        <taxon>Sphingobacteriaceae</taxon>
        <taxon>Mucilaginibacter</taxon>
    </lineage>
</organism>
<dbReference type="Gene3D" id="3.30.565.10">
    <property type="entry name" value="Histidine kinase-like ATPase, C-terminal domain"/>
    <property type="match status" value="1"/>
</dbReference>